<dbReference type="EMBL" id="JAHVHU010000007">
    <property type="protein sequence ID" value="MBY5957957.1"/>
    <property type="molecule type" value="Genomic_DNA"/>
</dbReference>
<evidence type="ECO:0000313" key="2">
    <source>
        <dbReference type="EMBL" id="MBY5957957.1"/>
    </source>
</evidence>
<feature type="domain" description="PIN" evidence="1">
    <location>
        <begin position="2"/>
        <end position="70"/>
    </location>
</feature>
<proteinExistence type="predicted"/>
<comment type="caution">
    <text evidence="2">The sequence shown here is derived from an EMBL/GenBank/DDBJ whole genome shotgun (WGS) entry which is preliminary data.</text>
</comment>
<evidence type="ECO:0000313" key="3">
    <source>
        <dbReference type="Proteomes" id="UP000753961"/>
    </source>
</evidence>
<gene>
    <name evidence="2" type="ORF">KUV50_07445</name>
</gene>
<protein>
    <submittedName>
        <fullName evidence="2">PIN domain-containing protein</fullName>
    </submittedName>
</protein>
<organism evidence="2 3">
    <name type="scientific">Membranihabitans marinus</name>
    <dbReference type="NCBI Taxonomy" id="1227546"/>
    <lineage>
        <taxon>Bacteria</taxon>
        <taxon>Pseudomonadati</taxon>
        <taxon>Bacteroidota</taxon>
        <taxon>Saprospiria</taxon>
        <taxon>Saprospirales</taxon>
        <taxon>Saprospiraceae</taxon>
        <taxon>Membranihabitans</taxon>
    </lineage>
</organism>
<sequence>MKVVLDMNVLLISLPKFSKYRPIFDGLLKSKFTLTISNEILQEYIEIIGQKTTSEISVNVAKLLVKLKNVEKNANILSMELNLKRSR</sequence>
<dbReference type="InterPro" id="IPR002716">
    <property type="entry name" value="PIN_dom"/>
</dbReference>
<accession>A0A953L6S0</accession>
<reference evidence="2" key="1">
    <citation type="submission" date="2021-06" db="EMBL/GenBank/DDBJ databases">
        <title>44 bacteria genomes isolated from Dapeng, Shenzhen.</title>
        <authorList>
            <person name="Zheng W."/>
            <person name="Yu S."/>
            <person name="Huang Y."/>
        </authorList>
    </citation>
    <scope>NUCLEOTIDE SEQUENCE</scope>
    <source>
        <strain evidence="2">DP5N28-2</strain>
    </source>
</reference>
<dbReference type="Proteomes" id="UP000753961">
    <property type="component" value="Unassembled WGS sequence"/>
</dbReference>
<keyword evidence="3" id="KW-1185">Reference proteome</keyword>
<dbReference type="Pfam" id="PF13470">
    <property type="entry name" value="PIN_3"/>
    <property type="match status" value="1"/>
</dbReference>
<evidence type="ECO:0000259" key="1">
    <source>
        <dbReference type="Pfam" id="PF13470"/>
    </source>
</evidence>
<name>A0A953L6S0_9BACT</name>
<dbReference type="AlphaFoldDB" id="A0A953L6S0"/>